<dbReference type="InterPro" id="IPR052404">
    <property type="entry name" value="SPP1-like_terminase"/>
</dbReference>
<name>A0A8S5PX71_9CAUD</name>
<organism evidence="3">
    <name type="scientific">Myoviridae sp. ctzwE5</name>
    <dbReference type="NCBI Taxonomy" id="2825214"/>
    <lineage>
        <taxon>Viruses</taxon>
        <taxon>Duplodnaviria</taxon>
        <taxon>Heunggongvirae</taxon>
        <taxon>Uroviricota</taxon>
        <taxon>Caudoviricetes</taxon>
    </lineage>
</organism>
<dbReference type="GO" id="GO:0051276">
    <property type="term" value="P:chromosome organization"/>
    <property type="evidence" value="ECO:0007669"/>
    <property type="project" value="InterPro"/>
</dbReference>
<evidence type="ECO:0000313" key="3">
    <source>
        <dbReference type="EMBL" id="DAE11053.1"/>
    </source>
</evidence>
<dbReference type="Gene3D" id="6.10.140.2160">
    <property type="match status" value="1"/>
</dbReference>
<dbReference type="Gene3D" id="1.10.10.1400">
    <property type="entry name" value="Terminase, small subunit, N-terminal DNA-binding domain, HTH motif"/>
    <property type="match status" value="1"/>
</dbReference>
<dbReference type="PANTHER" id="PTHR41328">
    <property type="entry name" value="TERMINASE SMALL SUBUNIT-RELATED"/>
    <property type="match status" value="1"/>
</dbReference>
<keyword evidence="2" id="KW-0231">Viral genome packaging</keyword>
<evidence type="ECO:0000256" key="1">
    <source>
        <dbReference type="ARBA" id="ARBA00022612"/>
    </source>
</evidence>
<accession>A0A8S5PX71</accession>
<reference evidence="3" key="1">
    <citation type="journal article" date="2021" name="Proc. Natl. Acad. Sci. U.S.A.">
        <title>A Catalog of Tens of Thousands of Viruses from Human Metagenomes Reveals Hidden Associations with Chronic Diseases.</title>
        <authorList>
            <person name="Tisza M.J."/>
            <person name="Buck C.B."/>
        </authorList>
    </citation>
    <scope>NUCLEOTIDE SEQUENCE</scope>
    <source>
        <strain evidence="3">CtzwE5</strain>
    </source>
</reference>
<protein>
    <submittedName>
        <fullName evidence="3">Terminase small subunit</fullName>
    </submittedName>
</protein>
<evidence type="ECO:0000256" key="2">
    <source>
        <dbReference type="ARBA" id="ARBA00023219"/>
    </source>
</evidence>
<proteinExistence type="predicted"/>
<dbReference type="Pfam" id="PF03592">
    <property type="entry name" value="Terminase_2"/>
    <property type="match status" value="1"/>
</dbReference>
<dbReference type="EMBL" id="BK015525">
    <property type="protein sequence ID" value="DAE11053.1"/>
    <property type="molecule type" value="Genomic_DNA"/>
</dbReference>
<keyword evidence="1" id="KW-1188">Viral release from host cell</keyword>
<sequence length="161" mass="18111">MERRNINQKGVGLIALTDKQKRFCDEYLIDLNATQAALRAGYSKKTAKQIGQQNLTKLDLKNYIDKRMKEKESELVANQDEVLKYLTAVLRGETTAQEIVVEGTGDGCSKAKTMKKAPSEKERLRAAELLGKRYALFTDKVETDVDMDLNITIDYGEDDTG</sequence>
<dbReference type="InterPro" id="IPR038713">
    <property type="entry name" value="Terminase_Gp1_N_sf"/>
</dbReference>
<dbReference type="InterPro" id="IPR005335">
    <property type="entry name" value="Terminase_ssu"/>
</dbReference>
<dbReference type="PANTHER" id="PTHR41328:SF2">
    <property type="entry name" value="TERMINASE SMALL SUBUNIT"/>
    <property type="match status" value="1"/>
</dbReference>